<dbReference type="AlphaFoldDB" id="A0A7H0Y341"/>
<dbReference type="RefSeq" id="WP_190297392.1">
    <property type="nucleotide sequence ID" value="NZ_CP061172.1"/>
</dbReference>
<sequence>MKKKSKKKPSSVSRLYWSFLQGNLDPSGLTPKQFNQIVLDQYIQYKQRGGYKSFEEYYAYVQSKGL</sequence>
<gene>
    <name evidence="1" type="ORF">IAQ67_16565</name>
</gene>
<evidence type="ECO:0000313" key="2">
    <source>
        <dbReference type="Proteomes" id="UP000516384"/>
    </source>
</evidence>
<evidence type="ECO:0000313" key="1">
    <source>
        <dbReference type="EMBL" id="QNR65499.1"/>
    </source>
</evidence>
<dbReference type="EMBL" id="CP061172">
    <property type="protein sequence ID" value="QNR65499.1"/>
    <property type="molecule type" value="Genomic_DNA"/>
</dbReference>
<protein>
    <submittedName>
        <fullName evidence="1">Uncharacterized protein</fullName>
    </submittedName>
</protein>
<proteinExistence type="predicted"/>
<dbReference type="Proteomes" id="UP000516384">
    <property type="component" value="Chromosome"/>
</dbReference>
<reference evidence="1 2" key="1">
    <citation type="submission" date="2020-09" db="EMBL/GenBank/DDBJ databases">
        <title>Characterization of Paenibacillus peoriae strain ZF390 with broad-spectrum antimicrobial activity as a potential biocontrol agent.</title>
        <authorList>
            <person name="Li L."/>
            <person name="Zhao Y."/>
            <person name="Li B."/>
            <person name="Xie X."/>
        </authorList>
    </citation>
    <scope>NUCLEOTIDE SEQUENCE [LARGE SCALE GENOMIC DNA]</scope>
    <source>
        <strain evidence="1 2">ZF390</strain>
    </source>
</reference>
<accession>A0A7H0Y341</accession>
<organism evidence="1 2">
    <name type="scientific">Paenibacillus peoriae</name>
    <dbReference type="NCBI Taxonomy" id="59893"/>
    <lineage>
        <taxon>Bacteria</taxon>
        <taxon>Bacillati</taxon>
        <taxon>Bacillota</taxon>
        <taxon>Bacilli</taxon>
        <taxon>Bacillales</taxon>
        <taxon>Paenibacillaceae</taxon>
        <taxon>Paenibacillus</taxon>
    </lineage>
</organism>
<name>A0A7H0Y341_9BACL</name>